<evidence type="ECO:0000259" key="4">
    <source>
        <dbReference type="PROSITE" id="PS51118"/>
    </source>
</evidence>
<dbReference type="PROSITE" id="PS51118">
    <property type="entry name" value="HTH_HXLR"/>
    <property type="match status" value="1"/>
</dbReference>
<evidence type="ECO:0000256" key="2">
    <source>
        <dbReference type="ARBA" id="ARBA00023125"/>
    </source>
</evidence>
<dbReference type="InterPro" id="IPR002577">
    <property type="entry name" value="HTH_HxlR"/>
</dbReference>
<dbReference type="Proteomes" id="UP001235303">
    <property type="component" value="Unassembled WGS sequence"/>
</dbReference>
<dbReference type="PANTHER" id="PTHR33204:SF37">
    <property type="entry name" value="HTH-TYPE TRANSCRIPTIONAL REGULATOR YODB"/>
    <property type="match status" value="1"/>
</dbReference>
<dbReference type="InterPro" id="IPR011991">
    <property type="entry name" value="ArsR-like_HTH"/>
</dbReference>
<comment type="caution">
    <text evidence="5">The sequence shown here is derived from an EMBL/GenBank/DDBJ whole genome shotgun (WGS) entry which is preliminary data.</text>
</comment>
<evidence type="ECO:0000313" key="5">
    <source>
        <dbReference type="EMBL" id="MDJ1169514.1"/>
    </source>
</evidence>
<sequence>MNYKPNLVETDVSIPESTCFVPSCPIQFVLDLIGSKWSVLILRELFQGDRRTHALLDALPGISSKTLTLRLRELEHHGLIERTVYPEIPPHVEYSITDKGRELRPVLTELKQLGERWLNQSCSCQAITKP</sequence>
<name>A0ABT7ARI0_9CYAN</name>
<accession>A0ABT7ARI0</accession>
<dbReference type="SUPFAM" id="SSF46785">
    <property type="entry name" value="Winged helix' DNA-binding domain"/>
    <property type="match status" value="1"/>
</dbReference>
<evidence type="ECO:0000256" key="3">
    <source>
        <dbReference type="ARBA" id="ARBA00023163"/>
    </source>
</evidence>
<keyword evidence="2" id="KW-0238">DNA-binding</keyword>
<keyword evidence="6" id="KW-1185">Reference proteome</keyword>
<evidence type="ECO:0000256" key="1">
    <source>
        <dbReference type="ARBA" id="ARBA00023015"/>
    </source>
</evidence>
<protein>
    <submittedName>
        <fullName evidence="5">Helix-turn-helix domain-containing protein</fullName>
    </submittedName>
</protein>
<evidence type="ECO:0000313" key="6">
    <source>
        <dbReference type="Proteomes" id="UP001235303"/>
    </source>
</evidence>
<dbReference type="InterPro" id="IPR036388">
    <property type="entry name" value="WH-like_DNA-bd_sf"/>
</dbReference>
<dbReference type="Gene3D" id="1.10.10.10">
    <property type="entry name" value="Winged helix-like DNA-binding domain superfamily/Winged helix DNA-binding domain"/>
    <property type="match status" value="1"/>
</dbReference>
<dbReference type="PANTHER" id="PTHR33204">
    <property type="entry name" value="TRANSCRIPTIONAL REGULATOR, MARR FAMILY"/>
    <property type="match status" value="1"/>
</dbReference>
<keyword evidence="3" id="KW-0804">Transcription</keyword>
<dbReference type="CDD" id="cd00090">
    <property type="entry name" value="HTH_ARSR"/>
    <property type="match status" value="1"/>
</dbReference>
<dbReference type="EMBL" id="JAQOSP010000063">
    <property type="protein sequence ID" value="MDJ1169514.1"/>
    <property type="molecule type" value="Genomic_DNA"/>
</dbReference>
<dbReference type="Pfam" id="PF01638">
    <property type="entry name" value="HxlR"/>
    <property type="match status" value="1"/>
</dbReference>
<feature type="domain" description="HTH hxlR-type" evidence="4">
    <location>
        <begin position="24"/>
        <end position="122"/>
    </location>
</feature>
<dbReference type="RefSeq" id="WP_283753272.1">
    <property type="nucleotide sequence ID" value="NZ_JAQOSP010000063.1"/>
</dbReference>
<dbReference type="InterPro" id="IPR036390">
    <property type="entry name" value="WH_DNA-bd_sf"/>
</dbReference>
<keyword evidence="1" id="KW-0805">Transcription regulation</keyword>
<organism evidence="5 6">
    <name type="scientific">Roseofilum acuticapitatum BLCC-M154</name>
    <dbReference type="NCBI Taxonomy" id="3022444"/>
    <lineage>
        <taxon>Bacteria</taxon>
        <taxon>Bacillati</taxon>
        <taxon>Cyanobacteriota</taxon>
        <taxon>Cyanophyceae</taxon>
        <taxon>Desertifilales</taxon>
        <taxon>Desertifilaceae</taxon>
        <taxon>Roseofilum</taxon>
        <taxon>Roseofilum acuticapitatum</taxon>
    </lineage>
</organism>
<gene>
    <name evidence="5" type="ORF">PMG71_08765</name>
</gene>
<reference evidence="5 6" key="1">
    <citation type="submission" date="2023-01" db="EMBL/GenBank/DDBJ databases">
        <title>Novel diversity within Roseofilum (Cyanobacteria; Desertifilaceae) from marine benthic mats with descriptions of four novel species.</title>
        <authorList>
            <person name="Wang Y."/>
            <person name="Berthold D.E."/>
            <person name="Hu J."/>
            <person name="Lefler F.W."/>
            <person name="Laughinghouse H.D. IV."/>
        </authorList>
    </citation>
    <scope>NUCLEOTIDE SEQUENCE [LARGE SCALE GENOMIC DNA]</scope>
    <source>
        <strain evidence="5 6">BLCC-M154</strain>
    </source>
</reference>
<proteinExistence type="predicted"/>